<accession>A0A6H5GML5</accession>
<protein>
    <submittedName>
        <fullName evidence="1">Uncharacterized protein</fullName>
    </submittedName>
</protein>
<gene>
    <name evidence="1" type="ORF">NTEN_LOCUS10711</name>
</gene>
<name>A0A6H5GML5_9HEMI</name>
<evidence type="ECO:0000313" key="2">
    <source>
        <dbReference type="Proteomes" id="UP000479000"/>
    </source>
</evidence>
<dbReference type="AlphaFoldDB" id="A0A6H5GML5"/>
<proteinExistence type="predicted"/>
<sequence length="88" mass="9743">MGAKARPRCRSSCPILATDQYTPTGMLCQYSDIYVVKGWPKGEPLDPLPQLTNPNETDDIVDPLLRRAAWTKALGRKCSLDHRKTSGA</sequence>
<reference evidence="1 2" key="1">
    <citation type="submission" date="2020-02" db="EMBL/GenBank/DDBJ databases">
        <authorList>
            <person name="Ferguson B K."/>
        </authorList>
    </citation>
    <scope>NUCLEOTIDE SEQUENCE [LARGE SCALE GENOMIC DNA]</scope>
</reference>
<keyword evidence="2" id="KW-1185">Reference proteome</keyword>
<organism evidence="1 2">
    <name type="scientific">Nesidiocoris tenuis</name>
    <dbReference type="NCBI Taxonomy" id="355587"/>
    <lineage>
        <taxon>Eukaryota</taxon>
        <taxon>Metazoa</taxon>
        <taxon>Ecdysozoa</taxon>
        <taxon>Arthropoda</taxon>
        <taxon>Hexapoda</taxon>
        <taxon>Insecta</taxon>
        <taxon>Pterygota</taxon>
        <taxon>Neoptera</taxon>
        <taxon>Paraneoptera</taxon>
        <taxon>Hemiptera</taxon>
        <taxon>Heteroptera</taxon>
        <taxon>Panheteroptera</taxon>
        <taxon>Cimicomorpha</taxon>
        <taxon>Miridae</taxon>
        <taxon>Dicyphina</taxon>
        <taxon>Nesidiocoris</taxon>
    </lineage>
</organism>
<dbReference type="EMBL" id="CADCXU010016032">
    <property type="protein sequence ID" value="CAB0005234.1"/>
    <property type="molecule type" value="Genomic_DNA"/>
</dbReference>
<evidence type="ECO:0000313" key="1">
    <source>
        <dbReference type="EMBL" id="CAB0005234.1"/>
    </source>
</evidence>
<dbReference type="Proteomes" id="UP000479000">
    <property type="component" value="Unassembled WGS sequence"/>
</dbReference>